<evidence type="ECO:0000313" key="2">
    <source>
        <dbReference type="Proteomes" id="UP000677305"/>
    </source>
</evidence>
<name>A0A8J8ME31_9FIRM</name>
<keyword evidence="2" id="KW-1185">Reference proteome</keyword>
<protein>
    <submittedName>
        <fullName evidence="1">Uncharacterized protein</fullName>
    </submittedName>
</protein>
<dbReference type="Proteomes" id="UP000677305">
    <property type="component" value="Chromosome"/>
</dbReference>
<gene>
    <name evidence="1" type="ORF">HYG85_20890</name>
</gene>
<sequence>MKSTYYTRKLKESRKEQGLCIDCSKPHSTGYLRCQECLDKQAEYARKKRKKVNS</sequence>
<reference evidence="1 2" key="1">
    <citation type="submission" date="2020-07" db="EMBL/GenBank/DDBJ databases">
        <title>Vallitalea guaymasensis genome.</title>
        <authorList>
            <person name="Postec A."/>
        </authorList>
    </citation>
    <scope>NUCLEOTIDE SEQUENCE [LARGE SCALE GENOMIC DNA]</scope>
    <source>
        <strain evidence="1 2">Ra1766G1</strain>
    </source>
</reference>
<dbReference type="EMBL" id="CP058561">
    <property type="protein sequence ID" value="QUH31246.1"/>
    <property type="molecule type" value="Genomic_DNA"/>
</dbReference>
<evidence type="ECO:0000313" key="1">
    <source>
        <dbReference type="EMBL" id="QUH31246.1"/>
    </source>
</evidence>
<accession>A0A8J8ME31</accession>
<proteinExistence type="predicted"/>
<organism evidence="1 2">
    <name type="scientific">Vallitalea guaymasensis</name>
    <dbReference type="NCBI Taxonomy" id="1185412"/>
    <lineage>
        <taxon>Bacteria</taxon>
        <taxon>Bacillati</taxon>
        <taxon>Bacillota</taxon>
        <taxon>Clostridia</taxon>
        <taxon>Lachnospirales</taxon>
        <taxon>Vallitaleaceae</taxon>
        <taxon>Vallitalea</taxon>
    </lineage>
</organism>
<dbReference type="RefSeq" id="WP_193774740.1">
    <property type="nucleotide sequence ID" value="NZ_CAJXUH010000005.1"/>
</dbReference>
<dbReference type="KEGG" id="vgu:HYG85_20890"/>
<dbReference type="AlphaFoldDB" id="A0A8J8ME31"/>